<dbReference type="Proteomes" id="UP001158986">
    <property type="component" value="Unassembled WGS sequence"/>
</dbReference>
<sequence>MLATSKTCHEASSAVEAALHTAFCLGEERVNTAIPPLMPPSSHPTLTNSIVLVALQRTLSILKTLVPKSSQTDHCSSCLCNTIGTKLETRPIAAQNTVESVERQAVQPVEKEKRYRELRRRAAAIETNTSHNKSKKSSPAEWELQAATLSQSLLLFTTSLNNCSVAGDLTRDLASPLSASALVLWDIILRGTTACLKFLGLSLNLFAAYELLSMNEGAETDIAILRLQSMLIVVVDGVMELPSLASEHKELIRRFAVQASSLVVAKMHVVMSSMPEGDNNDRLLNLNWNRWVGPQAMFATEGQISVHAAQFCLNVWNTAMSVAR</sequence>
<name>A0ABN8CPG7_9STRA</name>
<protein>
    <submittedName>
        <fullName evidence="1">Uncharacterized protein</fullName>
    </submittedName>
</protein>
<comment type="caution">
    <text evidence="1">The sequence shown here is derived from an EMBL/GenBank/DDBJ whole genome shotgun (WGS) entry which is preliminary data.</text>
</comment>
<proteinExistence type="predicted"/>
<reference evidence="1 2" key="1">
    <citation type="submission" date="2021-11" db="EMBL/GenBank/DDBJ databases">
        <authorList>
            <person name="Islam A."/>
            <person name="Islam S."/>
            <person name="Flora M.S."/>
            <person name="Rahman M."/>
            <person name="Ziaur R.M."/>
            <person name="Epstein J.H."/>
            <person name="Hassan M."/>
            <person name="Klassen M."/>
            <person name="Woodard K."/>
            <person name="Webb A."/>
            <person name="Webby R.J."/>
            <person name="El Zowalaty M.E."/>
        </authorList>
    </citation>
    <scope>NUCLEOTIDE SEQUENCE [LARGE SCALE GENOMIC DNA]</scope>
    <source>
        <strain evidence="1">Pbs1</strain>
    </source>
</reference>
<evidence type="ECO:0000313" key="1">
    <source>
        <dbReference type="EMBL" id="CAH0514353.1"/>
    </source>
</evidence>
<dbReference type="EMBL" id="CAKLCB010000070">
    <property type="protein sequence ID" value="CAH0514353.1"/>
    <property type="molecule type" value="Genomic_DNA"/>
</dbReference>
<evidence type="ECO:0000313" key="2">
    <source>
        <dbReference type="Proteomes" id="UP001158986"/>
    </source>
</evidence>
<keyword evidence="2" id="KW-1185">Reference proteome</keyword>
<gene>
    <name evidence="1" type="ORF">PBS001_LOCUS1109</name>
</gene>
<organism evidence="1 2">
    <name type="scientific">Peronospora belbahrii</name>
    <dbReference type="NCBI Taxonomy" id="622444"/>
    <lineage>
        <taxon>Eukaryota</taxon>
        <taxon>Sar</taxon>
        <taxon>Stramenopiles</taxon>
        <taxon>Oomycota</taxon>
        <taxon>Peronosporomycetes</taxon>
        <taxon>Peronosporales</taxon>
        <taxon>Peronosporaceae</taxon>
        <taxon>Peronospora</taxon>
    </lineage>
</organism>
<accession>A0ABN8CPG7</accession>